<dbReference type="GO" id="GO:0004558">
    <property type="term" value="F:alpha-1,4-glucosidase activity"/>
    <property type="evidence" value="ECO:0007669"/>
    <property type="project" value="TreeGrafter"/>
</dbReference>
<evidence type="ECO:0000259" key="4">
    <source>
        <dbReference type="Pfam" id="PF01055"/>
    </source>
</evidence>
<keyword evidence="6" id="KW-1185">Reference proteome</keyword>
<evidence type="ECO:0000256" key="1">
    <source>
        <dbReference type="ARBA" id="ARBA00007806"/>
    </source>
</evidence>
<proteinExistence type="inferred from homology"/>
<dbReference type="Gene3D" id="2.60.40.1760">
    <property type="entry name" value="glycosyl hydrolase (family 31)"/>
    <property type="match status" value="1"/>
</dbReference>
<dbReference type="PANTHER" id="PTHR22762">
    <property type="entry name" value="ALPHA-GLUCOSIDASE"/>
    <property type="match status" value="1"/>
</dbReference>
<dbReference type="SUPFAM" id="SSF51445">
    <property type="entry name" value="(Trans)glycosidases"/>
    <property type="match status" value="1"/>
</dbReference>
<name>A0A9D4PJK0_RHISA</name>
<dbReference type="VEuPathDB" id="VectorBase:RSAN_041507"/>
<reference evidence="5" key="1">
    <citation type="journal article" date="2020" name="Cell">
        <title>Large-Scale Comparative Analyses of Tick Genomes Elucidate Their Genetic Diversity and Vector Capacities.</title>
        <authorList>
            <consortium name="Tick Genome and Microbiome Consortium (TIGMIC)"/>
            <person name="Jia N."/>
            <person name="Wang J."/>
            <person name="Shi W."/>
            <person name="Du L."/>
            <person name="Sun Y."/>
            <person name="Zhan W."/>
            <person name="Jiang J.F."/>
            <person name="Wang Q."/>
            <person name="Zhang B."/>
            <person name="Ji P."/>
            <person name="Bell-Sakyi L."/>
            <person name="Cui X.M."/>
            <person name="Yuan T.T."/>
            <person name="Jiang B.G."/>
            <person name="Yang W.F."/>
            <person name="Lam T.T."/>
            <person name="Chang Q.C."/>
            <person name="Ding S.J."/>
            <person name="Wang X.J."/>
            <person name="Zhu J.G."/>
            <person name="Ruan X.D."/>
            <person name="Zhao L."/>
            <person name="Wei J.T."/>
            <person name="Ye R.Z."/>
            <person name="Que T.C."/>
            <person name="Du C.H."/>
            <person name="Zhou Y.H."/>
            <person name="Cheng J.X."/>
            <person name="Dai P.F."/>
            <person name="Guo W.B."/>
            <person name="Han X.H."/>
            <person name="Huang E.J."/>
            <person name="Li L.F."/>
            <person name="Wei W."/>
            <person name="Gao Y.C."/>
            <person name="Liu J.Z."/>
            <person name="Shao H.Z."/>
            <person name="Wang X."/>
            <person name="Wang C.C."/>
            <person name="Yang T.C."/>
            <person name="Huo Q.B."/>
            <person name="Li W."/>
            <person name="Chen H.Y."/>
            <person name="Chen S.E."/>
            <person name="Zhou L.G."/>
            <person name="Ni X.B."/>
            <person name="Tian J.H."/>
            <person name="Sheng Y."/>
            <person name="Liu T."/>
            <person name="Pan Y.S."/>
            <person name="Xia L.Y."/>
            <person name="Li J."/>
            <person name="Zhao F."/>
            <person name="Cao W.C."/>
        </authorList>
    </citation>
    <scope>NUCLEOTIDE SEQUENCE</scope>
    <source>
        <strain evidence="5">Rsan-2018</strain>
    </source>
</reference>
<dbReference type="Pfam" id="PF01055">
    <property type="entry name" value="Glyco_hydro_31_2nd"/>
    <property type="match status" value="1"/>
</dbReference>
<dbReference type="InterPro" id="IPR000322">
    <property type="entry name" value="Glyco_hydro_31_TIM"/>
</dbReference>
<keyword evidence="3" id="KW-0326">Glycosidase</keyword>
<dbReference type="InterPro" id="IPR017853">
    <property type="entry name" value="GH"/>
</dbReference>
<keyword evidence="2" id="KW-0325">Glycoprotein</keyword>
<evidence type="ECO:0000256" key="3">
    <source>
        <dbReference type="RuleBase" id="RU361185"/>
    </source>
</evidence>
<feature type="domain" description="Glycoside hydrolase family 31 TIM barrel" evidence="4">
    <location>
        <begin position="195"/>
        <end position="559"/>
    </location>
</feature>
<protein>
    <recommendedName>
        <fullName evidence="4">Glycoside hydrolase family 31 TIM barrel domain-containing protein</fullName>
    </recommendedName>
</protein>
<dbReference type="EMBL" id="JABSTV010001253">
    <property type="protein sequence ID" value="KAH7943265.1"/>
    <property type="molecule type" value="Genomic_DNA"/>
</dbReference>
<dbReference type="Gene3D" id="3.20.20.80">
    <property type="entry name" value="Glycosidases"/>
    <property type="match status" value="1"/>
</dbReference>
<keyword evidence="3" id="KW-0378">Hydrolase</keyword>
<dbReference type="SUPFAM" id="SSF74650">
    <property type="entry name" value="Galactose mutarotase-like"/>
    <property type="match status" value="1"/>
</dbReference>
<dbReference type="Proteomes" id="UP000821837">
    <property type="component" value="Unassembled WGS sequence"/>
</dbReference>
<gene>
    <name evidence="5" type="ORF">HPB52_006584</name>
</gene>
<dbReference type="GO" id="GO:0005975">
    <property type="term" value="P:carbohydrate metabolic process"/>
    <property type="evidence" value="ECO:0007669"/>
    <property type="project" value="InterPro"/>
</dbReference>
<dbReference type="GO" id="GO:0030246">
    <property type="term" value="F:carbohydrate binding"/>
    <property type="evidence" value="ECO:0007669"/>
    <property type="project" value="InterPro"/>
</dbReference>
<comment type="similarity">
    <text evidence="1 3">Belongs to the glycosyl hydrolase 31 family.</text>
</comment>
<dbReference type="CDD" id="cd14752">
    <property type="entry name" value="GH31_N"/>
    <property type="match status" value="1"/>
</dbReference>
<evidence type="ECO:0000313" key="6">
    <source>
        <dbReference type="Proteomes" id="UP000821837"/>
    </source>
</evidence>
<sequence length="578" mass="64705">MKRKMETSSDVVITKMRRVRPSGFPEDTSEIDVTSYEDLYRTSVPPVPEQQEPASRLLTVYTTKLGDVVVYRPGDRQILFETDLSRLVYTPRFVQLVTLVPTTSLYGFGLGRGPLQRSNGSQHFFHGSHPFYMGFDRLGTSFGVYFRTSAIFEVLGHVTPALTFRSLGGQVDVFVFGGPSPADVVRQYLDVVGRPAMPPFWALGLHASLPRLPAGVKTDPKQGMPVDGDWEDPLKPLLTDSNYFVDVAWLPVDVERHTCEHGAYPETRHRRPFQRIVHTLVPTLSERPSPTTACHIAVAEAQYLGLLLVNQAQEVLEDEVLETNITSFVLDFAVPRYDIYLSKVFAQIYPRTPFDGLWLDRNEPTLLNVWPPGGCAMDGWDVIPYTPRTLLSEGPLHTRTLCMSQHLAMGPHLVAHNAIPYLQAQAAYTVLAKTSGVRPFVMSRSSYSGIGKYAGHVIHGLRPTWEDLRQSIPMLLTASLLGMPLSGAEVCGGAEFKMVSTADEELCVTWFSLAVFYPLLQLSKAEIFLLQPSAFSNAFLSETSDMLDIRLMLRPYLYYLFHRSHVAGDTVMRPLFVE</sequence>
<dbReference type="InterPro" id="IPR011013">
    <property type="entry name" value="Gal_mutarotase_sf_dom"/>
</dbReference>
<dbReference type="AlphaFoldDB" id="A0A9D4PJK0"/>
<reference evidence="5" key="2">
    <citation type="submission" date="2021-09" db="EMBL/GenBank/DDBJ databases">
        <authorList>
            <person name="Jia N."/>
            <person name="Wang J."/>
            <person name="Shi W."/>
            <person name="Du L."/>
            <person name="Sun Y."/>
            <person name="Zhan W."/>
            <person name="Jiang J."/>
            <person name="Wang Q."/>
            <person name="Zhang B."/>
            <person name="Ji P."/>
            <person name="Sakyi L.B."/>
            <person name="Cui X."/>
            <person name="Yuan T."/>
            <person name="Jiang B."/>
            <person name="Yang W."/>
            <person name="Lam T.T.-Y."/>
            <person name="Chang Q."/>
            <person name="Ding S."/>
            <person name="Wang X."/>
            <person name="Zhu J."/>
            <person name="Ruan X."/>
            <person name="Zhao L."/>
            <person name="Wei J."/>
            <person name="Que T."/>
            <person name="Du C."/>
            <person name="Cheng J."/>
            <person name="Dai P."/>
            <person name="Han X."/>
            <person name="Huang E."/>
            <person name="Gao Y."/>
            <person name="Liu J."/>
            <person name="Shao H."/>
            <person name="Ye R."/>
            <person name="Li L."/>
            <person name="Wei W."/>
            <person name="Wang X."/>
            <person name="Wang C."/>
            <person name="Huo Q."/>
            <person name="Li W."/>
            <person name="Guo W."/>
            <person name="Chen H."/>
            <person name="Chen S."/>
            <person name="Zhou L."/>
            <person name="Zhou L."/>
            <person name="Ni X."/>
            <person name="Tian J."/>
            <person name="Zhou Y."/>
            <person name="Sheng Y."/>
            <person name="Liu T."/>
            <person name="Pan Y."/>
            <person name="Xia L."/>
            <person name="Li J."/>
            <person name="Zhao F."/>
            <person name="Cao W."/>
        </authorList>
    </citation>
    <scope>NUCLEOTIDE SEQUENCE</scope>
    <source>
        <strain evidence="5">Rsan-2018</strain>
        <tissue evidence="5">Larvae</tissue>
    </source>
</reference>
<evidence type="ECO:0000256" key="2">
    <source>
        <dbReference type="ARBA" id="ARBA00023180"/>
    </source>
</evidence>
<accession>A0A9D4PJK0</accession>
<evidence type="ECO:0000313" key="5">
    <source>
        <dbReference type="EMBL" id="KAH7943265.1"/>
    </source>
</evidence>
<comment type="caution">
    <text evidence="5">The sequence shown here is derived from an EMBL/GenBank/DDBJ whole genome shotgun (WGS) entry which is preliminary data.</text>
</comment>
<organism evidence="5 6">
    <name type="scientific">Rhipicephalus sanguineus</name>
    <name type="common">Brown dog tick</name>
    <name type="synonym">Ixodes sanguineus</name>
    <dbReference type="NCBI Taxonomy" id="34632"/>
    <lineage>
        <taxon>Eukaryota</taxon>
        <taxon>Metazoa</taxon>
        <taxon>Ecdysozoa</taxon>
        <taxon>Arthropoda</taxon>
        <taxon>Chelicerata</taxon>
        <taxon>Arachnida</taxon>
        <taxon>Acari</taxon>
        <taxon>Parasitiformes</taxon>
        <taxon>Ixodida</taxon>
        <taxon>Ixodoidea</taxon>
        <taxon>Ixodidae</taxon>
        <taxon>Rhipicephalinae</taxon>
        <taxon>Rhipicephalus</taxon>
        <taxon>Rhipicephalus</taxon>
    </lineage>
</organism>
<dbReference type="PANTHER" id="PTHR22762:SF133">
    <property type="entry name" value="P-TYPE DOMAIN-CONTAINING PROTEIN"/>
    <property type="match status" value="1"/>
</dbReference>